<feature type="compositionally biased region" description="Basic residues" evidence="5">
    <location>
        <begin position="1"/>
        <end position="21"/>
    </location>
</feature>
<accession>A0A4P7N5R3</accession>
<dbReference type="EMBL" id="CP034205">
    <property type="protein sequence ID" value="QBZ56902.1"/>
    <property type="molecule type" value="Genomic_DNA"/>
</dbReference>
<keyword evidence="4" id="KW-0539">Nucleus</keyword>
<evidence type="ECO:0000256" key="1">
    <source>
        <dbReference type="ARBA" id="ARBA00004604"/>
    </source>
</evidence>
<feature type="compositionally biased region" description="Basic and acidic residues" evidence="5">
    <location>
        <begin position="142"/>
        <end position="152"/>
    </location>
</feature>
<dbReference type="InterPro" id="IPR019186">
    <property type="entry name" value="Nucleolar_protein_12"/>
</dbReference>
<feature type="compositionally biased region" description="Basic and acidic residues" evidence="5">
    <location>
        <begin position="164"/>
        <end position="182"/>
    </location>
</feature>
<keyword evidence="3" id="KW-0175">Coiled coil</keyword>
<feature type="compositionally biased region" description="Acidic residues" evidence="5">
    <location>
        <begin position="153"/>
        <end position="163"/>
    </location>
</feature>
<feature type="region of interest" description="Disordered" evidence="5">
    <location>
        <begin position="1"/>
        <end position="27"/>
    </location>
</feature>
<evidence type="ECO:0000256" key="2">
    <source>
        <dbReference type="ARBA" id="ARBA00007175"/>
    </source>
</evidence>
<dbReference type="AlphaFoldDB" id="A0A4P7N5R3"/>
<feature type="compositionally biased region" description="Basic residues" evidence="5">
    <location>
        <begin position="206"/>
        <end position="215"/>
    </location>
</feature>
<gene>
    <name evidence="6" type="ORF">PoMZ_01820</name>
</gene>
<evidence type="ECO:0000313" key="7">
    <source>
        <dbReference type="Proteomes" id="UP000294847"/>
    </source>
</evidence>
<name>A0A4P7N5R3_PYROR</name>
<dbReference type="Proteomes" id="UP000294847">
    <property type="component" value="Chromosome 2"/>
</dbReference>
<dbReference type="GO" id="GO:0019843">
    <property type="term" value="F:rRNA binding"/>
    <property type="evidence" value="ECO:0007669"/>
    <property type="project" value="TreeGrafter"/>
</dbReference>
<evidence type="ECO:0000256" key="3">
    <source>
        <dbReference type="ARBA" id="ARBA00023054"/>
    </source>
</evidence>
<evidence type="ECO:0000256" key="5">
    <source>
        <dbReference type="SAM" id="MobiDB-lite"/>
    </source>
</evidence>
<feature type="region of interest" description="Disordered" evidence="5">
    <location>
        <begin position="87"/>
        <end position="215"/>
    </location>
</feature>
<dbReference type="PANTHER" id="PTHR14577">
    <property type="entry name" value="NUCLEOLAR PROTEIN 12"/>
    <property type="match status" value="1"/>
</dbReference>
<feature type="compositionally biased region" description="Basic and acidic residues" evidence="5">
    <location>
        <begin position="192"/>
        <end position="205"/>
    </location>
</feature>
<evidence type="ECO:0000313" key="6">
    <source>
        <dbReference type="EMBL" id="QBZ56902.1"/>
    </source>
</evidence>
<protein>
    <submittedName>
        <fullName evidence="6">Uncharacterized protein</fullName>
    </submittedName>
</protein>
<comment type="similarity">
    <text evidence="2">Belongs to the RRP17 family.</text>
</comment>
<dbReference type="VEuPathDB" id="FungiDB:M_BR32_EuGene_00062541"/>
<organism evidence="6 7">
    <name type="scientific">Pyricularia oryzae</name>
    <name type="common">Rice blast fungus</name>
    <name type="synonym">Magnaporthe oryzae</name>
    <dbReference type="NCBI Taxonomy" id="318829"/>
    <lineage>
        <taxon>Eukaryota</taxon>
        <taxon>Fungi</taxon>
        <taxon>Dikarya</taxon>
        <taxon>Ascomycota</taxon>
        <taxon>Pezizomycotina</taxon>
        <taxon>Sordariomycetes</taxon>
        <taxon>Sordariomycetidae</taxon>
        <taxon>Magnaporthales</taxon>
        <taxon>Pyriculariaceae</taxon>
        <taxon>Pyricularia</taxon>
    </lineage>
</organism>
<evidence type="ECO:0000256" key="4">
    <source>
        <dbReference type="ARBA" id="ARBA00023242"/>
    </source>
</evidence>
<dbReference type="GO" id="GO:0005730">
    <property type="term" value="C:nucleolus"/>
    <property type="evidence" value="ECO:0007669"/>
    <property type="project" value="UniProtKB-SubCell"/>
</dbReference>
<sequence>MFAKPRQKKTLGPPPKKRKAQHSIEEISFDNDARAEYLTGFQKRKQARIKHAQEQAAEQARKDRIEMRKQLREERKRDIEKHVEQVNALLREAQHAGQEDDDSENGWEGFDDEPPPELKPMDFEEEYIDEDRFTTVKIESVNVDRDGLHRPEDEETSGDDEANGESKPEEKTVGDKKPSKDQKPKKKKKKFRYETKFERRLTESKRRAKKFAGAG</sequence>
<dbReference type="PANTHER" id="PTHR14577:SF0">
    <property type="entry name" value="NUCLEOLAR PROTEIN 12"/>
    <property type="match status" value="1"/>
</dbReference>
<proteinExistence type="inferred from homology"/>
<dbReference type="Pfam" id="PF09805">
    <property type="entry name" value="Nop25"/>
    <property type="match status" value="1"/>
</dbReference>
<feature type="compositionally biased region" description="Acidic residues" evidence="5">
    <location>
        <begin position="99"/>
        <end position="115"/>
    </location>
</feature>
<comment type="subcellular location">
    <subcellularLocation>
        <location evidence="1">Nucleus</location>
        <location evidence="1">Nucleolus</location>
    </subcellularLocation>
</comment>
<reference evidence="6 7" key="1">
    <citation type="journal article" date="2019" name="Mol. Biol. Evol.">
        <title>Blast fungal genomes show frequent chromosomal changes, gene gains and losses, and effector gene turnover.</title>
        <authorList>
            <person name="Gomez Luciano L.B."/>
            <person name="Jason Tsai I."/>
            <person name="Chuma I."/>
            <person name="Tosa Y."/>
            <person name="Chen Y.H."/>
            <person name="Li J.Y."/>
            <person name="Li M.Y."/>
            <person name="Jade Lu M.Y."/>
            <person name="Nakayashiki H."/>
            <person name="Li W.H."/>
        </authorList>
    </citation>
    <scope>NUCLEOTIDE SEQUENCE [LARGE SCALE GENOMIC DNA]</scope>
    <source>
        <strain evidence="6">MZ5-1-6</strain>
    </source>
</reference>